<protein>
    <recommendedName>
        <fullName evidence="6">Pentatricopeptide repeat protein</fullName>
    </recommendedName>
</protein>
<dbReference type="PROSITE" id="PS51257">
    <property type="entry name" value="PROKAR_LIPOPROTEIN"/>
    <property type="match status" value="1"/>
</dbReference>
<feature type="compositionally biased region" description="Polar residues" evidence="3">
    <location>
        <begin position="65"/>
        <end position="82"/>
    </location>
</feature>
<accession>A0ABR3PII4</accession>
<dbReference type="NCBIfam" id="TIGR00756">
    <property type="entry name" value="PPR"/>
    <property type="match status" value="1"/>
</dbReference>
<dbReference type="Pfam" id="PF13812">
    <property type="entry name" value="PPR_3"/>
    <property type="match status" value="1"/>
</dbReference>
<dbReference type="Gene3D" id="1.25.40.10">
    <property type="entry name" value="Tetratricopeptide repeat domain"/>
    <property type="match status" value="2"/>
</dbReference>
<proteinExistence type="predicted"/>
<feature type="region of interest" description="Disordered" evidence="3">
    <location>
        <begin position="95"/>
        <end position="178"/>
    </location>
</feature>
<comment type="caution">
    <text evidence="4">The sequence shown here is derived from an EMBL/GenBank/DDBJ whole genome shotgun (WGS) entry which is preliminary data.</text>
</comment>
<sequence length="1177" mass="130912">MFCNPHRPVPSKAALRVLRQLAYISSGTACGAAALVVEERRRQIRVAKKVVENSKRLKQHPRYAHSSTATVLPQNDSITDNGETSFREQTQDLTTAREGGAVASQSDATASAKHTTIQSEPEYQRVESEAFRDNTLPSEVDKAYRKFSKRQRNARSARPLTDAHEDNNAGYQGSTYRDRRSYSQLAMLTNTSNIEANLSTPDIDSKQSIMIQLLSGHHGETLHEPSSRLKTPSTNPPSRARTSRAHSVSNNDSVKSLKSRSAALNSARIKRSVSAFLALYPHSTLSDSSKSNTDMVALAASLLEQAAQAGLLQSLQRMTVWMLRRDVLSSDLLHSVCLNSYCVFAQNDHLPAFNFYTQLLLNPKVQQLTPGLDQCKLLVTASMLEVDPKLFSDPGRLDFARTVKKNNHASKMVIECCEALLKAERPNAAMLLLQHCAFSTRIVRKDARLAMVCEIYQTFLDANDLVGCTKLLRWMDENSPDLQPRLRSLAVLCSDSQANVALVNLCKYIRTRPQQHLPDEVYPALYSALAFFGHRETAKQFIQSSRRPTDDALMRDCQPAWAALLERFWNDTKNLMTVDNLFQSMHQLAGKTGTGPALYNAMICVSVRAGKVSKAEEYLRRMQDNGIQPNLTTFAYFIHAAARSQEWQKVESLLGLLDAAVLANATSSERATLFDPLLSEYVRHHEPSEVWAFVARAIDIYRLGMSRTTSQIVLESFVHGGRIDLIPQWTAYMATHGIRLAMGAQAAVAMLRRYYYDMRPSHVVMMWLGRNLTRQAPDLRSEGLDLLLREAIAYDIRESGTGANSRRLSERAQARLKLLGVGEGVLSGPNAIRRDNMCESAAKAAENATEDNDRLYTEAELKEGLEEETSVHEDFQEAIGEDLEDVDSGYASDTASGLPTASDSLGRRRRETEILLALSLGNPADAVSLYKQSLSIDRLPLSSLSLESAITASIRSHEGDTTEAEELFGSAQDAGMNVSAALLPLLLQRIKNLSKEGRSQALEELQTTVSEFYRIMEENNIPVRHHVVTAAAQALMKHGKANAAVSLLRNVYDSSAASPAGKSFDLPAMTTLFQGYAKSEQLDGMEWTVNTILDENYRINNAFLRTLKHAKSHFKLAASVTSNESYARIASRVDQLRDACKKRQREQIRATTSFGNRLVRCLCKEHGKSRDRQTKTL</sequence>
<evidence type="ECO:0008006" key="6">
    <source>
        <dbReference type="Google" id="ProtNLM"/>
    </source>
</evidence>
<evidence type="ECO:0000313" key="4">
    <source>
        <dbReference type="EMBL" id="KAL1305958.1"/>
    </source>
</evidence>
<reference evidence="4 5" key="1">
    <citation type="submission" date="2024-07" db="EMBL/GenBank/DDBJ databases">
        <title>Draft sequence of the Neodothiora populina.</title>
        <authorList>
            <person name="Drown D.D."/>
            <person name="Schuette U.S."/>
            <person name="Buechlein A.B."/>
            <person name="Rusch D.R."/>
            <person name="Winton L.W."/>
            <person name="Adams G.A."/>
        </authorList>
    </citation>
    <scope>NUCLEOTIDE SEQUENCE [LARGE SCALE GENOMIC DNA]</scope>
    <source>
        <strain evidence="4 5">CPC 39397</strain>
    </source>
</reference>
<keyword evidence="5" id="KW-1185">Reference proteome</keyword>
<feature type="repeat" description="PPR" evidence="2">
    <location>
        <begin position="595"/>
        <end position="629"/>
    </location>
</feature>
<dbReference type="GeneID" id="95977796"/>
<feature type="compositionally biased region" description="Basic residues" evidence="3">
    <location>
        <begin position="145"/>
        <end position="155"/>
    </location>
</feature>
<organism evidence="4 5">
    <name type="scientific">Neodothiora populina</name>
    <dbReference type="NCBI Taxonomy" id="2781224"/>
    <lineage>
        <taxon>Eukaryota</taxon>
        <taxon>Fungi</taxon>
        <taxon>Dikarya</taxon>
        <taxon>Ascomycota</taxon>
        <taxon>Pezizomycotina</taxon>
        <taxon>Dothideomycetes</taxon>
        <taxon>Dothideomycetidae</taxon>
        <taxon>Dothideales</taxon>
        <taxon>Dothioraceae</taxon>
        <taxon>Neodothiora</taxon>
    </lineage>
</organism>
<dbReference type="PROSITE" id="PS51375">
    <property type="entry name" value="PPR"/>
    <property type="match status" value="1"/>
</dbReference>
<name>A0ABR3PII4_9PEZI</name>
<dbReference type="RefSeq" id="XP_069202231.1">
    <property type="nucleotide sequence ID" value="XM_069343678.1"/>
</dbReference>
<feature type="compositionally biased region" description="Polar residues" evidence="3">
    <location>
        <begin position="245"/>
        <end position="256"/>
    </location>
</feature>
<evidence type="ECO:0000256" key="3">
    <source>
        <dbReference type="SAM" id="MobiDB-lite"/>
    </source>
</evidence>
<dbReference type="PANTHER" id="PTHR47932">
    <property type="entry name" value="ATPASE EXPRESSION PROTEIN 3"/>
    <property type="match status" value="1"/>
</dbReference>
<dbReference type="InterPro" id="IPR011990">
    <property type="entry name" value="TPR-like_helical_dom_sf"/>
</dbReference>
<evidence type="ECO:0000313" key="5">
    <source>
        <dbReference type="Proteomes" id="UP001562354"/>
    </source>
</evidence>
<evidence type="ECO:0000256" key="2">
    <source>
        <dbReference type="PROSITE-ProRule" id="PRU00708"/>
    </source>
</evidence>
<feature type="compositionally biased region" description="Polar residues" evidence="3">
    <location>
        <begin position="228"/>
        <end position="237"/>
    </location>
</feature>
<dbReference type="InterPro" id="IPR002885">
    <property type="entry name" value="PPR_rpt"/>
</dbReference>
<feature type="region of interest" description="Disordered" evidence="3">
    <location>
        <begin position="219"/>
        <end position="257"/>
    </location>
</feature>
<feature type="compositionally biased region" description="Polar residues" evidence="3">
    <location>
        <begin position="103"/>
        <end position="121"/>
    </location>
</feature>
<dbReference type="Proteomes" id="UP001562354">
    <property type="component" value="Unassembled WGS sequence"/>
</dbReference>
<feature type="compositionally biased region" description="Basic and acidic residues" evidence="3">
    <location>
        <begin position="122"/>
        <end position="132"/>
    </location>
</feature>
<dbReference type="PANTHER" id="PTHR47932:SF44">
    <property type="entry name" value="MIOREX COMPLEX COMPONENT 1"/>
    <property type="match status" value="1"/>
</dbReference>
<feature type="region of interest" description="Disordered" evidence="3">
    <location>
        <begin position="57"/>
        <end position="82"/>
    </location>
</feature>
<dbReference type="EMBL" id="JBFMKM010000005">
    <property type="protein sequence ID" value="KAL1305958.1"/>
    <property type="molecule type" value="Genomic_DNA"/>
</dbReference>
<keyword evidence="1" id="KW-0677">Repeat</keyword>
<gene>
    <name evidence="4" type="ORF">AAFC00_004096</name>
</gene>
<evidence type="ECO:0000256" key="1">
    <source>
        <dbReference type="ARBA" id="ARBA00022737"/>
    </source>
</evidence>